<dbReference type="SUPFAM" id="SSF56349">
    <property type="entry name" value="DNA breaking-rejoining enzymes"/>
    <property type="match status" value="1"/>
</dbReference>
<keyword evidence="4" id="KW-1185">Reference proteome</keyword>
<dbReference type="EMBL" id="JARXVC010000037">
    <property type="protein sequence ID" value="MDH6285072.1"/>
    <property type="molecule type" value="Genomic_DNA"/>
</dbReference>
<accession>A0ABT6ML78</accession>
<dbReference type="Gene3D" id="1.10.443.10">
    <property type="entry name" value="Intergrase catalytic core"/>
    <property type="match status" value="1"/>
</dbReference>
<gene>
    <name evidence="3" type="ORF">M2280_006336</name>
</gene>
<evidence type="ECO:0000256" key="1">
    <source>
        <dbReference type="ARBA" id="ARBA00023172"/>
    </source>
</evidence>
<dbReference type="Proteomes" id="UP001160334">
    <property type="component" value="Unassembled WGS sequence"/>
</dbReference>
<sequence>MTAPQASLTADLGTSEDAAIAAQLWASIEPEFLELMGWSADRRVLYFPQQHPLLGRTDCIVIGCGVAAKNRNGMCSACVRRWKAAGEPPMTEFSETPRRWVASGRGRCAVPRCQRPWTSSNELLCRSHHHQRTQTLKVPMAEFLTYPGVVALAAFGPCDVVACTRDRDTSSPYCSNHRLHWNRLLADSGADRGVGVDEQRFRRTAAAIPSLNECSLRGLPDRVVAELLFGLERRTAWGAKTRPEQLRPLVTRVLANEYHSVEEVMPAGLVESAQFLLNNIVTEVRRARRTPETERVKDAWDTTVFGFTGTLRFGQISQPWLREATKIWAYNDLPVRRSTNAKIAVQNDIKYVVMLSESLRLQRPGDHGNDPSALSRSDMCGFLNRMTFLYTNGTVSARTRLTTVQGLRRLLGKMRALGLTLPGQPMHGLADDFALQPEDVPAEIKVERAGRDLPVEVMRHVCAHLDELEHSFSREVRVAVELIIDTGRRPDEICQLGLNCLDRDEQGKPVLVYANFKSTRLDCRLPITEPTAALIVEQCERVRRRFPDEPIDKLKLISSPTRNPNGARPLHPHYVSARHREWVLTLPDVSLPMAVEIDGAMVTKMLPFDRSKIFLYAYRHTYAQRHADAGVPADVLRELMGHRTIATTQVYYRVGEKRRREAVDRLATKQFDRHGNKIWRDAKALLDSEHLRRAVGEVAVPYGTCSEPSNVAAGGHDCPVRFRCVGCSHFSTDVSYLPDLEGYLADLLRSRERLRGALAADDWAKAEAMPSDEEISRIRRLISRVKADIDELSDEDRAQIEESVTLVRRARNQVVGLGTPRIRQSLPDIRPDRRA</sequence>
<dbReference type="PROSITE" id="PS51898">
    <property type="entry name" value="TYR_RECOMBINASE"/>
    <property type="match status" value="1"/>
</dbReference>
<feature type="domain" description="Tyr recombinase" evidence="2">
    <location>
        <begin position="448"/>
        <end position="664"/>
    </location>
</feature>
<proteinExistence type="predicted"/>
<dbReference type="InterPro" id="IPR013762">
    <property type="entry name" value="Integrase-like_cat_sf"/>
</dbReference>
<keyword evidence="1" id="KW-0233">DNA recombination</keyword>
<protein>
    <submittedName>
        <fullName evidence="3">Integrase</fullName>
    </submittedName>
</protein>
<name>A0ABT6ML78_9NOCA</name>
<organism evidence="3 4">
    <name type="scientific">Prescottella agglutinans</name>
    <dbReference type="NCBI Taxonomy" id="1644129"/>
    <lineage>
        <taxon>Bacteria</taxon>
        <taxon>Bacillati</taxon>
        <taxon>Actinomycetota</taxon>
        <taxon>Actinomycetes</taxon>
        <taxon>Mycobacteriales</taxon>
        <taxon>Nocardiaceae</taxon>
        <taxon>Prescottella</taxon>
    </lineage>
</organism>
<evidence type="ECO:0000313" key="3">
    <source>
        <dbReference type="EMBL" id="MDH6285072.1"/>
    </source>
</evidence>
<evidence type="ECO:0000259" key="2">
    <source>
        <dbReference type="PROSITE" id="PS51898"/>
    </source>
</evidence>
<dbReference type="InterPro" id="IPR002104">
    <property type="entry name" value="Integrase_catalytic"/>
</dbReference>
<evidence type="ECO:0000313" key="4">
    <source>
        <dbReference type="Proteomes" id="UP001160334"/>
    </source>
</evidence>
<reference evidence="3 4" key="1">
    <citation type="submission" date="2023-04" db="EMBL/GenBank/DDBJ databases">
        <title>Forest soil microbial communities from Buena Vista Peninsula, Colon Province, Panama.</title>
        <authorList>
            <person name="Bouskill N."/>
        </authorList>
    </citation>
    <scope>NUCLEOTIDE SEQUENCE [LARGE SCALE GENOMIC DNA]</scope>
    <source>
        <strain evidence="3 4">CFH S0262</strain>
    </source>
</reference>
<comment type="caution">
    <text evidence="3">The sequence shown here is derived from an EMBL/GenBank/DDBJ whole genome shotgun (WGS) entry which is preliminary data.</text>
</comment>
<dbReference type="InterPro" id="IPR011010">
    <property type="entry name" value="DNA_brk_join_enz"/>
</dbReference>